<dbReference type="GO" id="GO:0009307">
    <property type="term" value="P:DNA restriction-modification system"/>
    <property type="evidence" value="ECO:0007669"/>
    <property type="project" value="InterPro"/>
</dbReference>
<dbReference type="SUPFAM" id="SSF53335">
    <property type="entry name" value="S-adenosyl-L-methionine-dependent methyltransferases"/>
    <property type="match status" value="1"/>
</dbReference>
<gene>
    <name evidence="4" type="ORF">UFOVP81_4</name>
</gene>
<name>A0A6J5L012_9CAUD</name>
<protein>
    <submittedName>
        <fullName evidence="4">Dam Site-specific DNA methylase</fullName>
    </submittedName>
</protein>
<dbReference type="EMBL" id="LR796199">
    <property type="protein sequence ID" value="CAB4126566.1"/>
    <property type="molecule type" value="Genomic_DNA"/>
</dbReference>
<evidence type="ECO:0000256" key="1">
    <source>
        <dbReference type="ARBA" id="ARBA00022603"/>
    </source>
</evidence>
<dbReference type="InterPro" id="IPR029063">
    <property type="entry name" value="SAM-dependent_MTases_sf"/>
</dbReference>
<keyword evidence="2" id="KW-0808">Transferase</keyword>
<dbReference type="Gene3D" id="3.40.50.150">
    <property type="entry name" value="Vaccinia Virus protein VP39"/>
    <property type="match status" value="2"/>
</dbReference>
<organism evidence="4">
    <name type="scientific">uncultured Caudovirales phage</name>
    <dbReference type="NCBI Taxonomy" id="2100421"/>
    <lineage>
        <taxon>Viruses</taxon>
        <taxon>Duplodnaviria</taxon>
        <taxon>Heunggongvirae</taxon>
        <taxon>Uroviricota</taxon>
        <taxon>Caudoviricetes</taxon>
        <taxon>Peduoviridae</taxon>
        <taxon>Maltschvirus</taxon>
        <taxon>Maltschvirus maltsch</taxon>
    </lineage>
</organism>
<evidence type="ECO:0000313" key="4">
    <source>
        <dbReference type="EMBL" id="CAB4126566.1"/>
    </source>
</evidence>
<dbReference type="PANTHER" id="PTHR30481">
    <property type="entry name" value="DNA ADENINE METHYLASE"/>
    <property type="match status" value="1"/>
</dbReference>
<keyword evidence="1 4" id="KW-0489">Methyltransferase</keyword>
<dbReference type="GO" id="GO:0032259">
    <property type="term" value="P:methylation"/>
    <property type="evidence" value="ECO:0007669"/>
    <property type="project" value="UniProtKB-KW"/>
</dbReference>
<dbReference type="GO" id="GO:0006298">
    <property type="term" value="P:mismatch repair"/>
    <property type="evidence" value="ECO:0007669"/>
    <property type="project" value="TreeGrafter"/>
</dbReference>
<dbReference type="PRINTS" id="PR00505">
    <property type="entry name" value="D12N6MTFRASE"/>
</dbReference>
<reference evidence="4" key="1">
    <citation type="submission" date="2020-04" db="EMBL/GenBank/DDBJ databases">
        <authorList>
            <person name="Chiriac C."/>
            <person name="Salcher M."/>
            <person name="Ghai R."/>
            <person name="Kavagutti S V."/>
        </authorList>
    </citation>
    <scope>NUCLEOTIDE SEQUENCE</scope>
</reference>
<evidence type="ECO:0000256" key="3">
    <source>
        <dbReference type="ARBA" id="ARBA00022691"/>
    </source>
</evidence>
<accession>A0A6J5L012</accession>
<dbReference type="GO" id="GO:0009007">
    <property type="term" value="F:site-specific DNA-methyltransferase (adenine-specific) activity"/>
    <property type="evidence" value="ECO:0007669"/>
    <property type="project" value="UniProtKB-EC"/>
</dbReference>
<keyword evidence="3" id="KW-0949">S-adenosyl-L-methionine</keyword>
<proteinExistence type="predicted"/>
<dbReference type="Pfam" id="PF02086">
    <property type="entry name" value="MethyltransfD12"/>
    <property type="match status" value="2"/>
</dbReference>
<dbReference type="GO" id="GO:0043565">
    <property type="term" value="F:sequence-specific DNA binding"/>
    <property type="evidence" value="ECO:0007669"/>
    <property type="project" value="TreeGrafter"/>
</dbReference>
<dbReference type="GO" id="GO:1904047">
    <property type="term" value="F:S-adenosyl-L-methionine binding"/>
    <property type="evidence" value="ECO:0007669"/>
    <property type="project" value="TreeGrafter"/>
</dbReference>
<dbReference type="InterPro" id="IPR012327">
    <property type="entry name" value="MeTrfase_D12"/>
</dbReference>
<sequence length="260" mass="30719">MKYQGSKNRHAKEILSVISSRVDPQKIKYWVEPFVGGCGMMRHVPVFFPQVKRFGSDKEWKIINLLQNIQLGWSPEYIDSATYYEYKNLDKIIQPLAQPCEIRAEMAFAGFVMSFAGAYFQGLARQQSKTLNPYWIQGVSSIKKLRAKIQDVNFTVSDYREVKLPEEPEKTIIYFDPPYRNTCRCNHKDFKYDELYTYIYRCQELGYHVFLSEYSAPSTFKEIWRKNIICFASNQYSVYTGEKRTAAMRKTERLYIYETT</sequence>
<evidence type="ECO:0000256" key="2">
    <source>
        <dbReference type="ARBA" id="ARBA00022679"/>
    </source>
</evidence>